<reference evidence="2" key="1">
    <citation type="journal article" date="2020" name="Stud. Mycol.">
        <title>101 Dothideomycetes genomes: a test case for predicting lifestyles and emergence of pathogens.</title>
        <authorList>
            <person name="Haridas S."/>
            <person name="Albert R."/>
            <person name="Binder M."/>
            <person name="Bloem J."/>
            <person name="Labutti K."/>
            <person name="Salamov A."/>
            <person name="Andreopoulos B."/>
            <person name="Baker S."/>
            <person name="Barry K."/>
            <person name="Bills G."/>
            <person name="Bluhm B."/>
            <person name="Cannon C."/>
            <person name="Castanera R."/>
            <person name="Culley D."/>
            <person name="Daum C."/>
            <person name="Ezra D."/>
            <person name="Gonzalez J."/>
            <person name="Henrissat B."/>
            <person name="Kuo A."/>
            <person name="Liang C."/>
            <person name="Lipzen A."/>
            <person name="Lutzoni F."/>
            <person name="Magnuson J."/>
            <person name="Mondo S."/>
            <person name="Nolan M."/>
            <person name="Ohm R."/>
            <person name="Pangilinan J."/>
            <person name="Park H.-J."/>
            <person name="Ramirez L."/>
            <person name="Alfaro M."/>
            <person name="Sun H."/>
            <person name="Tritt A."/>
            <person name="Yoshinaga Y."/>
            <person name="Zwiers L.-H."/>
            <person name="Turgeon B."/>
            <person name="Goodwin S."/>
            <person name="Spatafora J."/>
            <person name="Crous P."/>
            <person name="Grigoriev I."/>
        </authorList>
    </citation>
    <scope>NUCLEOTIDE SEQUENCE</scope>
    <source>
        <strain evidence="2">ATCC 74209</strain>
    </source>
</reference>
<feature type="transmembrane region" description="Helical" evidence="1">
    <location>
        <begin position="89"/>
        <end position="109"/>
    </location>
</feature>
<keyword evidence="1" id="KW-0472">Membrane</keyword>
<dbReference type="EMBL" id="ML993936">
    <property type="protein sequence ID" value="KAF2202457.1"/>
    <property type="molecule type" value="Genomic_DNA"/>
</dbReference>
<accession>A0A9P4JNC5</accession>
<evidence type="ECO:0000256" key="1">
    <source>
        <dbReference type="SAM" id="Phobius"/>
    </source>
</evidence>
<keyword evidence="3" id="KW-1185">Reference proteome</keyword>
<dbReference type="Proteomes" id="UP000799536">
    <property type="component" value="Unassembled WGS sequence"/>
</dbReference>
<organism evidence="2 3">
    <name type="scientific">Delitschia confertaspora ATCC 74209</name>
    <dbReference type="NCBI Taxonomy" id="1513339"/>
    <lineage>
        <taxon>Eukaryota</taxon>
        <taxon>Fungi</taxon>
        <taxon>Dikarya</taxon>
        <taxon>Ascomycota</taxon>
        <taxon>Pezizomycotina</taxon>
        <taxon>Dothideomycetes</taxon>
        <taxon>Pleosporomycetidae</taxon>
        <taxon>Pleosporales</taxon>
        <taxon>Delitschiaceae</taxon>
        <taxon>Delitschia</taxon>
    </lineage>
</organism>
<name>A0A9P4JNC5_9PLEO</name>
<comment type="caution">
    <text evidence="2">The sequence shown here is derived from an EMBL/GenBank/DDBJ whole genome shotgun (WGS) entry which is preliminary data.</text>
</comment>
<keyword evidence="1" id="KW-1133">Transmembrane helix</keyword>
<proteinExistence type="predicted"/>
<evidence type="ECO:0000313" key="2">
    <source>
        <dbReference type="EMBL" id="KAF2202457.1"/>
    </source>
</evidence>
<keyword evidence="1" id="KW-0812">Transmembrane</keyword>
<sequence>MVVRVVVVVNVEVRMRKLGGIARRWKLRPGAVAQQHYARYEQIFCARSVLWPSMLCHGGLWSPRLAVSQTGIRLLMQFTIPPSFEKCKITSWNLTNYVVVIFVFLSLFLPNQRQIKSEYLFLGSPLSSPCCDIEESS</sequence>
<dbReference type="AlphaFoldDB" id="A0A9P4JNC5"/>
<evidence type="ECO:0000313" key="3">
    <source>
        <dbReference type="Proteomes" id="UP000799536"/>
    </source>
</evidence>
<gene>
    <name evidence="2" type="ORF">GQ43DRAFT_311351</name>
</gene>
<protein>
    <submittedName>
        <fullName evidence="2">Uncharacterized protein</fullName>
    </submittedName>
</protein>